<sequence length="258" mass="29215">MHDEESDTSDDSIENGHSAKVRRRGRLQASTRNPTLRSVVRTAGFSRRFPNHEMRNRLPSQTQNEVEREALMTLYAAGNHDSKAESILAPSELSAAEAPSAKKDESGIERPVVVVRTFDEWKALLDAAWVENYRIIHQYDGVLPPRTPIHRGSSPDFNQPSLSNAELEREHRLFHQYDGIFTPRTPSPQSSSQDSDRPNSPQMPDREVFSCFEVLGGNLCKHIVFVLVKVLMLEAPLRHQVAFLSSEVESIARCHNHR</sequence>
<reference evidence="2 3" key="1">
    <citation type="submission" date="2018-06" db="EMBL/GenBank/DDBJ databases">
        <title>Genome Sequence of the Brown Rot Fungal Pathogen Monilinia fructigena.</title>
        <authorList>
            <person name="Landi L."/>
            <person name="De Miccolis Angelini R.M."/>
            <person name="Pollastro S."/>
            <person name="Abate D."/>
            <person name="Faretra F."/>
            <person name="Romanazzi G."/>
        </authorList>
    </citation>
    <scope>NUCLEOTIDE SEQUENCE [LARGE SCALE GENOMIC DNA]</scope>
    <source>
        <strain evidence="2 3">Mfrg269</strain>
    </source>
</reference>
<evidence type="ECO:0000313" key="3">
    <source>
        <dbReference type="Proteomes" id="UP000249056"/>
    </source>
</evidence>
<feature type="region of interest" description="Disordered" evidence="1">
    <location>
        <begin position="179"/>
        <end position="203"/>
    </location>
</feature>
<comment type="caution">
    <text evidence="2">The sequence shown here is derived from an EMBL/GenBank/DDBJ whole genome shotgun (WGS) entry which is preliminary data.</text>
</comment>
<dbReference type="OrthoDB" id="3560337at2759"/>
<dbReference type="EMBL" id="QKRW01000010">
    <property type="protein sequence ID" value="RAL65298.1"/>
    <property type="molecule type" value="Genomic_DNA"/>
</dbReference>
<feature type="compositionally biased region" description="Low complexity" evidence="1">
    <location>
        <begin position="182"/>
        <end position="193"/>
    </location>
</feature>
<gene>
    <name evidence="2" type="ORF">DID88_000866</name>
</gene>
<evidence type="ECO:0000313" key="2">
    <source>
        <dbReference type="EMBL" id="RAL65298.1"/>
    </source>
</evidence>
<proteinExistence type="predicted"/>
<keyword evidence="3" id="KW-1185">Reference proteome</keyword>
<accession>A0A395IZQ9</accession>
<evidence type="ECO:0000256" key="1">
    <source>
        <dbReference type="SAM" id="MobiDB-lite"/>
    </source>
</evidence>
<protein>
    <submittedName>
        <fullName evidence="2">Uncharacterized protein</fullName>
    </submittedName>
</protein>
<dbReference type="Proteomes" id="UP000249056">
    <property type="component" value="Unassembled WGS sequence"/>
</dbReference>
<name>A0A395IZQ9_9HELO</name>
<dbReference type="AlphaFoldDB" id="A0A395IZQ9"/>
<organism evidence="2 3">
    <name type="scientific">Monilinia fructigena</name>
    <dbReference type="NCBI Taxonomy" id="38457"/>
    <lineage>
        <taxon>Eukaryota</taxon>
        <taxon>Fungi</taxon>
        <taxon>Dikarya</taxon>
        <taxon>Ascomycota</taxon>
        <taxon>Pezizomycotina</taxon>
        <taxon>Leotiomycetes</taxon>
        <taxon>Helotiales</taxon>
        <taxon>Sclerotiniaceae</taxon>
        <taxon>Monilinia</taxon>
    </lineage>
</organism>
<feature type="compositionally biased region" description="Acidic residues" evidence="1">
    <location>
        <begin position="1"/>
        <end position="13"/>
    </location>
</feature>
<feature type="region of interest" description="Disordered" evidence="1">
    <location>
        <begin position="1"/>
        <end position="63"/>
    </location>
</feature>